<dbReference type="AlphaFoldDB" id="A0A9W6NMV8"/>
<protein>
    <recommendedName>
        <fullName evidence="3">SUKH-3 immunity protein of toxin-antitoxin system</fullName>
    </recommendedName>
</protein>
<evidence type="ECO:0000313" key="1">
    <source>
        <dbReference type="EMBL" id="GLL02864.1"/>
    </source>
</evidence>
<dbReference type="Pfam" id="PF14433">
    <property type="entry name" value="SUKH-3"/>
    <property type="match status" value="1"/>
</dbReference>
<accession>A0A9W6NMV8</accession>
<proteinExistence type="predicted"/>
<gene>
    <name evidence="1" type="ORF">GCM10017581_046060</name>
</gene>
<comment type="caution">
    <text evidence="1">The sequence shown here is derived from an EMBL/GenBank/DDBJ whole genome shotgun (WGS) entry which is preliminary data.</text>
</comment>
<dbReference type="Proteomes" id="UP001143480">
    <property type="component" value="Unassembled WGS sequence"/>
</dbReference>
<evidence type="ECO:0000313" key="2">
    <source>
        <dbReference type="Proteomes" id="UP001143480"/>
    </source>
</evidence>
<name>A0A9W6NMV8_9ACTN</name>
<reference evidence="1" key="2">
    <citation type="submission" date="2023-01" db="EMBL/GenBank/DDBJ databases">
        <authorList>
            <person name="Sun Q."/>
            <person name="Evtushenko L."/>
        </authorList>
    </citation>
    <scope>NUCLEOTIDE SEQUENCE</scope>
    <source>
        <strain evidence="1">VKM Ac-1321</strain>
    </source>
</reference>
<dbReference type="EMBL" id="BSFP01000027">
    <property type="protein sequence ID" value="GLL02864.1"/>
    <property type="molecule type" value="Genomic_DNA"/>
</dbReference>
<sequence>MVTPDEATQIARLWALTSLPVSEGEVGLYEFAHGYVAWARVPAGDPDQPPEIIGAPLAVIDKESGELSTWPSLSPQGVAELYELELAARQRFPEDVRTVLTAAGWRSDRNVGAWIETWSATVPLPLFPAARRMLEEFGGLKFRQRKPPGRATGNFDVQFWPAEARVVADLFAEHAADLGLPVYPVAIYEDGPSDIAIAADGRVFLLHEAGEFLIGPTPDEAVVTLVRGEPFPEVDAHGDPITPT</sequence>
<organism evidence="1 2">
    <name type="scientific">Dactylosporangium matsuzakiense</name>
    <dbReference type="NCBI Taxonomy" id="53360"/>
    <lineage>
        <taxon>Bacteria</taxon>
        <taxon>Bacillati</taxon>
        <taxon>Actinomycetota</taxon>
        <taxon>Actinomycetes</taxon>
        <taxon>Micromonosporales</taxon>
        <taxon>Micromonosporaceae</taxon>
        <taxon>Dactylosporangium</taxon>
    </lineage>
</organism>
<dbReference type="InterPro" id="IPR025850">
    <property type="entry name" value="SUKH-3"/>
</dbReference>
<reference evidence="1" key="1">
    <citation type="journal article" date="2014" name="Int. J. Syst. Evol. Microbiol.">
        <title>Complete genome sequence of Corynebacterium casei LMG S-19264T (=DSM 44701T), isolated from a smear-ripened cheese.</title>
        <authorList>
            <consortium name="US DOE Joint Genome Institute (JGI-PGF)"/>
            <person name="Walter F."/>
            <person name="Albersmeier A."/>
            <person name="Kalinowski J."/>
            <person name="Ruckert C."/>
        </authorList>
    </citation>
    <scope>NUCLEOTIDE SEQUENCE</scope>
    <source>
        <strain evidence="1">VKM Ac-1321</strain>
    </source>
</reference>
<keyword evidence="2" id="KW-1185">Reference proteome</keyword>
<evidence type="ECO:0008006" key="3">
    <source>
        <dbReference type="Google" id="ProtNLM"/>
    </source>
</evidence>